<evidence type="ECO:0000313" key="1">
    <source>
        <dbReference type="EMBL" id="ADH69330.1"/>
    </source>
</evidence>
<reference evidence="1 2" key="1">
    <citation type="journal article" date="2010" name="Stand. Genomic Sci.">
        <title>Complete genome sequence of Nocardiopsis dassonvillei type strain (IMRU 509).</title>
        <authorList>
            <person name="Sun H."/>
            <person name="Lapidus A."/>
            <person name="Nolan M."/>
            <person name="Lucas S."/>
            <person name="Del Rio T.G."/>
            <person name="Tice H."/>
            <person name="Cheng J.F."/>
            <person name="Tapia R."/>
            <person name="Han C."/>
            <person name="Goodwin L."/>
            <person name="Pitluck S."/>
            <person name="Pagani I."/>
            <person name="Ivanova N."/>
            <person name="Mavromatis K."/>
            <person name="Mikhailova N."/>
            <person name="Pati A."/>
            <person name="Chen A."/>
            <person name="Palaniappan K."/>
            <person name="Land M."/>
            <person name="Hauser L."/>
            <person name="Chang Y.J."/>
            <person name="Jeffries C.D."/>
            <person name="Djao O.D."/>
            <person name="Rohde M."/>
            <person name="Sikorski J."/>
            <person name="Goker M."/>
            <person name="Woyke T."/>
            <person name="Bristow J."/>
            <person name="Eisen J.A."/>
            <person name="Markowitz V."/>
            <person name="Hugenholtz P."/>
            <person name="Kyrpides N.C."/>
            <person name="Klenk H.P."/>
        </authorList>
    </citation>
    <scope>NUCLEOTIDE SEQUENCE [LARGE SCALE GENOMIC DNA]</scope>
    <source>
        <strain evidence="2">ATCC 23218 / DSM 43111 / CIP 107115 / JCM 7437 / KCTC 9190 / NBRC 14626 / NCTC 10488 / NRRL B-5397 / IMRU 509</strain>
    </source>
</reference>
<accession>D7B6P3</accession>
<dbReference type="Proteomes" id="UP000002219">
    <property type="component" value="Chromosome 1"/>
</dbReference>
<dbReference type="AlphaFoldDB" id="D7B6P3"/>
<gene>
    <name evidence="1" type="ordered locus">Ndas_3933</name>
</gene>
<dbReference type="STRING" id="446468.Ndas_3933"/>
<proteinExistence type="predicted"/>
<dbReference type="GeneID" id="91489512"/>
<keyword evidence="2" id="KW-1185">Reference proteome</keyword>
<dbReference type="RefSeq" id="WP_013154937.1">
    <property type="nucleotide sequence ID" value="NC_014210.1"/>
</dbReference>
<evidence type="ECO:0000313" key="2">
    <source>
        <dbReference type="Proteomes" id="UP000002219"/>
    </source>
</evidence>
<sequence length="41" mass="4445">MSTLITGLLVALTEVHRLALTIGAHDEAADIARLIHTLRTH</sequence>
<protein>
    <submittedName>
        <fullName evidence="1">Uncharacterized protein</fullName>
    </submittedName>
</protein>
<dbReference type="EMBL" id="CP002040">
    <property type="protein sequence ID" value="ADH69330.1"/>
    <property type="molecule type" value="Genomic_DNA"/>
</dbReference>
<dbReference type="HOGENOM" id="CLU_3273464_0_0_11"/>
<name>D7B6P3_NOCDD</name>
<organism evidence="1 2">
    <name type="scientific">Nocardiopsis dassonvillei (strain ATCC 23218 / DSM 43111 / CIP 107115 / JCM 7437 / KCTC 9190 / NBRC 14626 / NCTC 10488 / NRRL B-5397 / IMRU 509)</name>
    <name type="common">Actinomadura dassonvillei</name>
    <dbReference type="NCBI Taxonomy" id="446468"/>
    <lineage>
        <taxon>Bacteria</taxon>
        <taxon>Bacillati</taxon>
        <taxon>Actinomycetota</taxon>
        <taxon>Actinomycetes</taxon>
        <taxon>Streptosporangiales</taxon>
        <taxon>Nocardiopsidaceae</taxon>
        <taxon>Nocardiopsis</taxon>
    </lineage>
</organism>
<dbReference type="KEGG" id="nda:Ndas_3933"/>